<keyword evidence="3" id="KW-1185">Reference proteome</keyword>
<evidence type="ECO:0000256" key="1">
    <source>
        <dbReference type="SAM" id="MobiDB-lite"/>
    </source>
</evidence>
<dbReference type="OrthoDB" id="5125973at2"/>
<reference evidence="2 3" key="1">
    <citation type="submission" date="2016-01" db="EMBL/GenBank/DDBJ databases">
        <title>Whole genome sequence and analysis of Micromonospora rosaria DSM 803, which can produce antibacterial substance rosamicin.</title>
        <authorList>
            <person name="Yang H."/>
            <person name="He X."/>
            <person name="Zhu D."/>
        </authorList>
    </citation>
    <scope>NUCLEOTIDE SEQUENCE [LARGE SCALE GENOMIC DNA]</scope>
    <source>
        <strain evidence="2 3">DSM 803</strain>
    </source>
</reference>
<dbReference type="RefSeq" id="WP_067359829.1">
    <property type="nucleotide sequence ID" value="NZ_JBIUBN010000003.1"/>
</dbReference>
<accession>A0A136PY15</accession>
<protein>
    <submittedName>
        <fullName evidence="2">Uncharacterized protein</fullName>
    </submittedName>
</protein>
<organism evidence="2 3">
    <name type="scientific">Micromonospora rosaria</name>
    <dbReference type="NCBI Taxonomy" id="47874"/>
    <lineage>
        <taxon>Bacteria</taxon>
        <taxon>Bacillati</taxon>
        <taxon>Actinomycetota</taxon>
        <taxon>Actinomycetes</taxon>
        <taxon>Micromonosporales</taxon>
        <taxon>Micromonosporaceae</taxon>
        <taxon>Micromonospora</taxon>
    </lineage>
</organism>
<proteinExistence type="predicted"/>
<gene>
    <name evidence="2" type="ORF">AWW66_03430</name>
</gene>
<dbReference type="Proteomes" id="UP000070620">
    <property type="component" value="Unassembled WGS sequence"/>
</dbReference>
<evidence type="ECO:0000313" key="3">
    <source>
        <dbReference type="Proteomes" id="UP000070620"/>
    </source>
</evidence>
<dbReference type="EMBL" id="LRQV01000006">
    <property type="protein sequence ID" value="KXK63378.1"/>
    <property type="molecule type" value="Genomic_DNA"/>
</dbReference>
<comment type="caution">
    <text evidence="2">The sequence shown here is derived from an EMBL/GenBank/DDBJ whole genome shotgun (WGS) entry which is preliminary data.</text>
</comment>
<evidence type="ECO:0000313" key="2">
    <source>
        <dbReference type="EMBL" id="KXK63378.1"/>
    </source>
</evidence>
<feature type="region of interest" description="Disordered" evidence="1">
    <location>
        <begin position="123"/>
        <end position="145"/>
    </location>
</feature>
<dbReference type="AlphaFoldDB" id="A0A136PY15"/>
<sequence>MTGPHGSSGLTGHITMQCLTKLPGCDDPIGCACVCHDLSEAGQPVCVETNPVLGLRCDRRPHPPGTAHYRLDGDTVRAWQAYTPPLGCRVCTAEQRGHACRWHPGVGYHSWLEPTRQQISQRMRRNRGLPLRQPPTDLPKEEHHG</sequence>
<name>A0A136PY15_9ACTN</name>